<name>A0A9P3PS69_LYOSH</name>
<protein>
    <submittedName>
        <fullName evidence="1">Uncharacterized protein</fullName>
    </submittedName>
</protein>
<keyword evidence="2" id="KW-1185">Reference proteome</keyword>
<evidence type="ECO:0000313" key="2">
    <source>
        <dbReference type="Proteomes" id="UP001063166"/>
    </source>
</evidence>
<dbReference type="EMBL" id="BRPK01000010">
    <property type="protein sequence ID" value="GLB41790.1"/>
    <property type="molecule type" value="Genomic_DNA"/>
</dbReference>
<evidence type="ECO:0000313" key="1">
    <source>
        <dbReference type="EMBL" id="GLB41790.1"/>
    </source>
</evidence>
<accession>A0A9P3PS69</accession>
<dbReference type="AlphaFoldDB" id="A0A9P3PS69"/>
<proteinExistence type="predicted"/>
<gene>
    <name evidence="1" type="ORF">LshimejAT787_1003900</name>
</gene>
<comment type="caution">
    <text evidence="1">The sequence shown here is derived from an EMBL/GenBank/DDBJ whole genome shotgun (WGS) entry which is preliminary data.</text>
</comment>
<reference evidence="1" key="1">
    <citation type="submission" date="2022-07" db="EMBL/GenBank/DDBJ databases">
        <title>The genome of Lyophyllum shimeji provides insight into the initial evolution of ectomycorrhizal fungal genome.</title>
        <authorList>
            <person name="Kobayashi Y."/>
            <person name="Shibata T."/>
            <person name="Hirakawa H."/>
            <person name="Shigenobu S."/>
            <person name="Nishiyama T."/>
            <person name="Yamada A."/>
            <person name="Hasebe M."/>
            <person name="Kawaguchi M."/>
        </authorList>
    </citation>
    <scope>NUCLEOTIDE SEQUENCE</scope>
    <source>
        <strain evidence="1">AT787</strain>
    </source>
</reference>
<organism evidence="1 2">
    <name type="scientific">Lyophyllum shimeji</name>
    <name type="common">Hon-shimeji</name>
    <name type="synonym">Tricholoma shimeji</name>
    <dbReference type="NCBI Taxonomy" id="47721"/>
    <lineage>
        <taxon>Eukaryota</taxon>
        <taxon>Fungi</taxon>
        <taxon>Dikarya</taxon>
        <taxon>Basidiomycota</taxon>
        <taxon>Agaricomycotina</taxon>
        <taxon>Agaricomycetes</taxon>
        <taxon>Agaricomycetidae</taxon>
        <taxon>Agaricales</taxon>
        <taxon>Tricholomatineae</taxon>
        <taxon>Lyophyllaceae</taxon>
        <taxon>Lyophyllum</taxon>
    </lineage>
</organism>
<dbReference type="Proteomes" id="UP001063166">
    <property type="component" value="Unassembled WGS sequence"/>
</dbReference>
<sequence>MPQVQIAPHPGSLVEAPSQQRPAALFDSTGIANRPQYPSAPSTKELAHEMTQDLNTIERIAKVFAAR</sequence>